<reference evidence="6" key="1">
    <citation type="submission" date="2016-06" db="UniProtKB">
        <authorList>
            <consortium name="WormBaseParasite"/>
        </authorList>
    </citation>
    <scope>IDENTIFICATION</scope>
</reference>
<keyword evidence="5" id="KW-1185">Reference proteome</keyword>
<dbReference type="InterPro" id="IPR016130">
    <property type="entry name" value="Tyr_Pase_AS"/>
</dbReference>
<dbReference type="AlphaFoldDB" id="A0A183APH2"/>
<dbReference type="PROSITE" id="PS50055">
    <property type="entry name" value="TYR_PHOSPHATASE_PTP"/>
    <property type="match status" value="1"/>
</dbReference>
<dbReference type="CDD" id="cd00047">
    <property type="entry name" value="PTPc"/>
    <property type="match status" value="1"/>
</dbReference>
<feature type="region of interest" description="Disordered" evidence="1">
    <location>
        <begin position="333"/>
        <end position="383"/>
    </location>
</feature>
<reference evidence="4 5" key="2">
    <citation type="submission" date="2018-11" db="EMBL/GenBank/DDBJ databases">
        <authorList>
            <consortium name="Pathogen Informatics"/>
        </authorList>
    </citation>
    <scope>NUCLEOTIDE SEQUENCE [LARGE SCALE GENOMIC DNA]</scope>
    <source>
        <strain evidence="4 5">Egypt</strain>
    </source>
</reference>
<dbReference type="InterPro" id="IPR050348">
    <property type="entry name" value="Protein-Tyr_Phosphatase"/>
</dbReference>
<name>A0A183APH2_9TREM</name>
<dbReference type="PANTHER" id="PTHR19134:SF449">
    <property type="entry name" value="TYROSINE-PROTEIN PHOSPHATASE 1"/>
    <property type="match status" value="1"/>
</dbReference>
<evidence type="ECO:0000313" key="6">
    <source>
        <dbReference type="WBParaSite" id="ECPE_0000888501-mRNA-1"/>
    </source>
</evidence>
<dbReference type="Proteomes" id="UP000272942">
    <property type="component" value="Unassembled WGS sequence"/>
</dbReference>
<organism evidence="6">
    <name type="scientific">Echinostoma caproni</name>
    <dbReference type="NCBI Taxonomy" id="27848"/>
    <lineage>
        <taxon>Eukaryota</taxon>
        <taxon>Metazoa</taxon>
        <taxon>Spiralia</taxon>
        <taxon>Lophotrochozoa</taxon>
        <taxon>Platyhelminthes</taxon>
        <taxon>Trematoda</taxon>
        <taxon>Digenea</taxon>
        <taxon>Plagiorchiida</taxon>
        <taxon>Echinostomata</taxon>
        <taxon>Echinostomatoidea</taxon>
        <taxon>Echinostomatidae</taxon>
        <taxon>Echinostoma</taxon>
    </lineage>
</organism>
<dbReference type="PANTHER" id="PTHR19134">
    <property type="entry name" value="RECEPTOR-TYPE TYROSINE-PROTEIN PHOSPHATASE"/>
    <property type="match status" value="1"/>
</dbReference>
<dbReference type="OrthoDB" id="9979034at2759"/>
<feature type="compositionally biased region" description="Polar residues" evidence="1">
    <location>
        <begin position="362"/>
        <end position="377"/>
    </location>
</feature>
<evidence type="ECO:0000259" key="3">
    <source>
        <dbReference type="PROSITE" id="PS50056"/>
    </source>
</evidence>
<dbReference type="SMART" id="SM00404">
    <property type="entry name" value="PTPc_motif"/>
    <property type="match status" value="1"/>
</dbReference>
<dbReference type="InterPro" id="IPR029021">
    <property type="entry name" value="Prot-tyrosine_phosphatase-like"/>
</dbReference>
<evidence type="ECO:0000313" key="5">
    <source>
        <dbReference type="Proteomes" id="UP000272942"/>
    </source>
</evidence>
<gene>
    <name evidence="4" type="ORF">ECPE_LOCUS8857</name>
</gene>
<evidence type="ECO:0000313" key="4">
    <source>
        <dbReference type="EMBL" id="VDP84315.1"/>
    </source>
</evidence>
<feature type="domain" description="Tyrosine-protein phosphatase" evidence="2">
    <location>
        <begin position="84"/>
        <end position="453"/>
    </location>
</feature>
<dbReference type="EMBL" id="UZAN01046564">
    <property type="protein sequence ID" value="VDP84315.1"/>
    <property type="molecule type" value="Genomic_DNA"/>
</dbReference>
<accession>A0A183APH2</accession>
<proteinExistence type="predicted"/>
<dbReference type="PRINTS" id="PR00700">
    <property type="entry name" value="PRTYPHPHTASE"/>
</dbReference>
<dbReference type="PROSITE" id="PS00383">
    <property type="entry name" value="TYR_PHOSPHATASE_1"/>
    <property type="match status" value="1"/>
</dbReference>
<dbReference type="InterPro" id="IPR000242">
    <property type="entry name" value="PTP_cat"/>
</dbReference>
<protein>
    <submittedName>
        <fullName evidence="6">Protein-tyrosine-phosphatase</fullName>
    </submittedName>
</protein>
<dbReference type="InterPro" id="IPR000387">
    <property type="entry name" value="Tyr_Pase_dom"/>
</dbReference>
<dbReference type="SUPFAM" id="SSF52799">
    <property type="entry name" value="(Phosphotyrosine protein) phosphatases II"/>
    <property type="match status" value="1"/>
</dbReference>
<dbReference type="Pfam" id="PF00102">
    <property type="entry name" value="Y_phosphatase"/>
    <property type="match status" value="2"/>
</dbReference>
<evidence type="ECO:0000256" key="1">
    <source>
        <dbReference type="SAM" id="MobiDB-lite"/>
    </source>
</evidence>
<evidence type="ECO:0000259" key="2">
    <source>
        <dbReference type="PROSITE" id="PS50055"/>
    </source>
</evidence>
<sequence>MSTLKGEVHQVLPLTVTNNGFFSLSPFLLASNLILAALVTNSVDHNYVRLSKPWCLSDLNQSDAPTPPTKTANGTGGQCLLNAPSNGKVDDTMEIPVAESMSELGPEQLLVSDYTNASLVPGRAPGVAYCLVGSDRLPRTYIAAQAPVDHTRGLFWQMIWDHGVKLIVLLTKVRENGKDKCSVYWPGSTGRESPNETGTMKRTVRFGQLTIKLRDENSTNTHVKRRFDVRRTNDPKGEERTITQLHMMQWPDFSAPSKDHFSALLFAYWAERRCCANVEAPVLIHCSAGVGRTGTFICLDQLCQQVRYYLQPDFQPFLLTATRSTVADEPIYANLNTDSDEPGVRNSLRLGDTDGTDTPTTRSSKALSISAEQTATSRDADGNSAWPTLLPTTWNVSGNRGWSLGRMKRFGLGRKKTHCVNVYKTVLWLRSHRSYMVQSEDQYLFIYRYLSHFIQQINDSEQIYENI</sequence>
<dbReference type="PROSITE" id="PS50056">
    <property type="entry name" value="TYR_PHOSPHATASE_2"/>
    <property type="match status" value="1"/>
</dbReference>
<dbReference type="SMART" id="SM00194">
    <property type="entry name" value="PTPc"/>
    <property type="match status" value="1"/>
</dbReference>
<dbReference type="InterPro" id="IPR003595">
    <property type="entry name" value="Tyr_Pase_cat"/>
</dbReference>
<dbReference type="WBParaSite" id="ECPE_0000888501-mRNA-1">
    <property type="protein sequence ID" value="ECPE_0000888501-mRNA-1"/>
    <property type="gene ID" value="ECPE_0000888501"/>
</dbReference>
<dbReference type="Gene3D" id="3.90.190.10">
    <property type="entry name" value="Protein tyrosine phosphatase superfamily"/>
    <property type="match status" value="1"/>
</dbReference>
<feature type="domain" description="Tyrosine specific protein phosphatases" evidence="3">
    <location>
        <begin position="259"/>
        <end position="302"/>
    </location>
</feature>
<dbReference type="GO" id="GO:0004725">
    <property type="term" value="F:protein tyrosine phosphatase activity"/>
    <property type="evidence" value="ECO:0007669"/>
    <property type="project" value="InterPro"/>
</dbReference>